<evidence type="ECO:0000313" key="1">
    <source>
        <dbReference type="EMBL" id="ERH14607.1"/>
    </source>
</evidence>
<gene>
    <name evidence="1" type="ORF">HMPREF1978_01647</name>
</gene>
<accession>U1R7W7</accession>
<protein>
    <submittedName>
        <fullName evidence="1">Uncharacterized protein</fullName>
    </submittedName>
</protein>
<dbReference type="EMBL" id="AWSC01000064">
    <property type="protein sequence ID" value="ERH14607.1"/>
    <property type="molecule type" value="Genomic_DNA"/>
</dbReference>
<organism evidence="1 2">
    <name type="scientific">Actinomyces graevenitzii F0530</name>
    <dbReference type="NCBI Taxonomy" id="1321817"/>
    <lineage>
        <taxon>Bacteria</taxon>
        <taxon>Bacillati</taxon>
        <taxon>Actinomycetota</taxon>
        <taxon>Actinomycetes</taxon>
        <taxon>Actinomycetales</taxon>
        <taxon>Actinomycetaceae</taxon>
        <taxon>Actinomyces</taxon>
    </lineage>
</organism>
<dbReference type="AlphaFoldDB" id="U1R7W7"/>
<sequence>MCTIARDFFQSQVFTKPAGESTFEEDLQKINNYFLWKIVN</sequence>
<dbReference type="HOGENOM" id="CLU_3283437_0_0_11"/>
<name>U1R7W7_9ACTO</name>
<evidence type="ECO:0000313" key="2">
    <source>
        <dbReference type="Proteomes" id="UP000016481"/>
    </source>
</evidence>
<dbReference type="Proteomes" id="UP000016481">
    <property type="component" value="Unassembled WGS sequence"/>
</dbReference>
<comment type="caution">
    <text evidence="1">The sequence shown here is derived from an EMBL/GenBank/DDBJ whole genome shotgun (WGS) entry which is preliminary data.</text>
</comment>
<reference evidence="1 2" key="1">
    <citation type="submission" date="2013-08" db="EMBL/GenBank/DDBJ databases">
        <authorList>
            <person name="Weinstock G."/>
            <person name="Sodergren E."/>
            <person name="Wylie T."/>
            <person name="Fulton L."/>
            <person name="Fulton R."/>
            <person name="Fronick C."/>
            <person name="O'Laughlin M."/>
            <person name="Godfrey J."/>
            <person name="Miner T."/>
            <person name="Herter B."/>
            <person name="Appelbaum E."/>
            <person name="Cordes M."/>
            <person name="Lek S."/>
            <person name="Wollam A."/>
            <person name="Pepin K.H."/>
            <person name="Palsikar V.B."/>
            <person name="Mitreva M."/>
            <person name="Wilson R.K."/>
        </authorList>
    </citation>
    <scope>NUCLEOTIDE SEQUENCE [LARGE SCALE GENOMIC DNA]</scope>
    <source>
        <strain evidence="1 2">F0530</strain>
    </source>
</reference>
<proteinExistence type="predicted"/>